<dbReference type="EMBL" id="QRUJ01000028">
    <property type="protein sequence ID" value="RGR52059.1"/>
    <property type="molecule type" value="Genomic_DNA"/>
</dbReference>
<dbReference type="RefSeq" id="WP_117920013.1">
    <property type="nucleotide sequence ID" value="NZ_QRUL01000003.1"/>
</dbReference>
<protein>
    <submittedName>
        <fullName evidence="1">Uncharacterized protein</fullName>
    </submittedName>
</protein>
<evidence type="ECO:0000313" key="1">
    <source>
        <dbReference type="EMBL" id="RGR52059.1"/>
    </source>
</evidence>
<gene>
    <name evidence="1" type="ORF">DWY38_15495</name>
</gene>
<reference evidence="1 2" key="1">
    <citation type="submission" date="2018-08" db="EMBL/GenBank/DDBJ databases">
        <title>A genome reference for cultivated species of the human gut microbiota.</title>
        <authorList>
            <person name="Zou Y."/>
            <person name="Xue W."/>
            <person name="Luo G."/>
        </authorList>
    </citation>
    <scope>NUCLEOTIDE SEQUENCE [LARGE SCALE GENOMIC DNA]</scope>
    <source>
        <strain evidence="1 2">AF25-15</strain>
    </source>
</reference>
<comment type="caution">
    <text evidence="1">The sequence shown here is derived from an EMBL/GenBank/DDBJ whole genome shotgun (WGS) entry which is preliminary data.</text>
</comment>
<proteinExistence type="predicted"/>
<dbReference type="AlphaFoldDB" id="A0A395UYD4"/>
<sequence length="60" mass="6573">MTMMRTGKIVGGVLICHRMDMVEMKAFHMMENREDAAVARATVGMVMMAKSKEGGHSGTI</sequence>
<evidence type="ECO:0000313" key="2">
    <source>
        <dbReference type="Proteomes" id="UP000266066"/>
    </source>
</evidence>
<name>A0A395UYD4_9FIRM</name>
<organism evidence="1 2">
    <name type="scientific">Agathobacter rectalis</name>
    <dbReference type="NCBI Taxonomy" id="39491"/>
    <lineage>
        <taxon>Bacteria</taxon>
        <taxon>Bacillati</taxon>
        <taxon>Bacillota</taxon>
        <taxon>Clostridia</taxon>
        <taxon>Lachnospirales</taxon>
        <taxon>Lachnospiraceae</taxon>
        <taxon>Agathobacter</taxon>
    </lineage>
</organism>
<dbReference type="Proteomes" id="UP000266066">
    <property type="component" value="Unassembled WGS sequence"/>
</dbReference>
<accession>A0A395UYD4</accession>